<keyword evidence="2" id="KW-0812">Transmembrane</keyword>
<feature type="transmembrane region" description="Helical" evidence="2">
    <location>
        <begin position="6"/>
        <end position="23"/>
    </location>
</feature>
<reference evidence="3" key="1">
    <citation type="submission" date="2024-05" db="EMBL/GenBank/DDBJ databases">
        <title>Campylobacter coli isolated from environmental waters in Slovenia.</title>
        <authorList>
            <person name="Zautner A.E."/>
            <person name="Bunk B."/>
            <person name="Riedel T."/>
            <person name="Sproeer C."/>
        </authorList>
    </citation>
    <scope>NUCLEOTIDE SEQUENCE</scope>
    <source>
        <strain evidence="3">CCS1377</strain>
    </source>
</reference>
<protein>
    <recommendedName>
        <fullName evidence="4">Flagellar biosynthesis protein</fullName>
    </recommendedName>
</protein>
<keyword evidence="2" id="KW-0472">Membrane</keyword>
<organism evidence="3">
    <name type="scientific">Campylobacter sp. CCS1377</name>
    <dbReference type="NCBI Taxonomy" id="3158229"/>
    <lineage>
        <taxon>Bacteria</taxon>
        <taxon>Pseudomonadati</taxon>
        <taxon>Campylobacterota</taxon>
        <taxon>Epsilonproteobacteria</taxon>
        <taxon>Campylobacterales</taxon>
        <taxon>Campylobacteraceae</taxon>
        <taxon>Campylobacter</taxon>
    </lineage>
</organism>
<keyword evidence="2" id="KW-1133">Transmembrane helix</keyword>
<sequence length="73" mass="8924">MEFMYWTMIIIFLLIVFLITNRYEKKLQIFSKNIEILKNEVQELKNTVEKNRMLIEKNRSNIEVISQQQDKIS</sequence>
<name>A0AAU7E7D7_9BACT</name>
<dbReference type="AlphaFoldDB" id="A0AAU7E7D7"/>
<feature type="coiled-coil region" evidence="1">
    <location>
        <begin position="20"/>
        <end position="57"/>
    </location>
</feature>
<evidence type="ECO:0000256" key="2">
    <source>
        <dbReference type="SAM" id="Phobius"/>
    </source>
</evidence>
<evidence type="ECO:0008006" key="4">
    <source>
        <dbReference type="Google" id="ProtNLM"/>
    </source>
</evidence>
<keyword evidence="1" id="KW-0175">Coiled coil</keyword>
<dbReference type="RefSeq" id="WP_134238116.1">
    <property type="nucleotide sequence ID" value="NZ_CP155620.1"/>
</dbReference>
<evidence type="ECO:0000313" key="3">
    <source>
        <dbReference type="EMBL" id="XBJ28803.1"/>
    </source>
</evidence>
<accession>A0AAU7E7D7</accession>
<proteinExistence type="predicted"/>
<gene>
    <name evidence="3" type="ORF">AAH949_06855</name>
</gene>
<evidence type="ECO:0000256" key="1">
    <source>
        <dbReference type="SAM" id="Coils"/>
    </source>
</evidence>
<dbReference type="EMBL" id="CP155620">
    <property type="protein sequence ID" value="XBJ28803.1"/>
    <property type="molecule type" value="Genomic_DNA"/>
</dbReference>